<accession>A0ABS4YJB1</accession>
<dbReference type="SUPFAM" id="SSF103473">
    <property type="entry name" value="MFS general substrate transporter"/>
    <property type="match status" value="1"/>
</dbReference>
<organism evidence="7 8">
    <name type="scientific">Brachybacterium fresconis</name>
    <dbReference type="NCBI Taxonomy" id="173363"/>
    <lineage>
        <taxon>Bacteria</taxon>
        <taxon>Bacillati</taxon>
        <taxon>Actinomycetota</taxon>
        <taxon>Actinomycetes</taxon>
        <taxon>Micrococcales</taxon>
        <taxon>Dermabacteraceae</taxon>
        <taxon>Brachybacterium</taxon>
    </lineage>
</organism>
<dbReference type="InterPro" id="IPR011701">
    <property type="entry name" value="MFS"/>
</dbReference>
<protein>
    <submittedName>
        <fullName evidence="7">Na+/melibiose symporter-like transporter</fullName>
    </submittedName>
</protein>
<feature type="transmembrane region" description="Helical" evidence="6">
    <location>
        <begin position="282"/>
        <end position="304"/>
    </location>
</feature>
<name>A0ABS4YJB1_9MICO</name>
<comment type="caution">
    <text evidence="7">The sequence shown here is derived from an EMBL/GenBank/DDBJ whole genome shotgun (WGS) entry which is preliminary data.</text>
</comment>
<sequence>MTMRRILIATVGESTGDDAVRTLLPLIAVTILGVGGGLLGLLNALPFLWYLCAHRQIGASVDALGHRRAIMLGNGLRILTVGALILLLAVGHLSAPVLLVVAALLGLGDALFTTGHSAMVPAIVGRERTADCYQRIEAVSAIARVSGPAAVSALLRVAAPAAALALGVVAYLLSLSTLATLPRPEAAGPAPAAASASAPTPELTEWTVRRVLTTRGLGHLTLATTLLNAAAMISGTALVLFALETLGLPPAMVALFAAAGALGALLGAAGSRPLRTHLPTGAAKLLATTGVALSSLLAPAALLVPTGQSVLIGVGELMVALCATISMIIGSDVPARLVPQSHLGRAFAAIRLLTIGVMPLASVLGGLIIAATSPLAALLVAAGVAALACLPLARVRHWSPPGPADAAPGT</sequence>
<comment type="subcellular location">
    <subcellularLocation>
        <location evidence="1">Cell membrane</location>
        <topology evidence="1">Multi-pass membrane protein</topology>
    </subcellularLocation>
</comment>
<evidence type="ECO:0000256" key="1">
    <source>
        <dbReference type="ARBA" id="ARBA00004651"/>
    </source>
</evidence>
<feature type="transmembrane region" description="Helical" evidence="6">
    <location>
        <begin position="76"/>
        <end position="105"/>
    </location>
</feature>
<feature type="transmembrane region" description="Helical" evidence="6">
    <location>
        <begin position="249"/>
        <end position="270"/>
    </location>
</feature>
<proteinExistence type="predicted"/>
<dbReference type="EMBL" id="JAGIOC010000001">
    <property type="protein sequence ID" value="MBP2408877.1"/>
    <property type="molecule type" value="Genomic_DNA"/>
</dbReference>
<keyword evidence="8" id="KW-1185">Reference proteome</keyword>
<evidence type="ECO:0000313" key="7">
    <source>
        <dbReference type="EMBL" id="MBP2408877.1"/>
    </source>
</evidence>
<evidence type="ECO:0000256" key="3">
    <source>
        <dbReference type="ARBA" id="ARBA00022692"/>
    </source>
</evidence>
<gene>
    <name evidence="7" type="ORF">JOF44_001780</name>
</gene>
<dbReference type="Pfam" id="PF07690">
    <property type="entry name" value="MFS_1"/>
    <property type="match status" value="1"/>
</dbReference>
<feature type="transmembrane region" description="Helical" evidence="6">
    <location>
        <begin position="26"/>
        <end position="51"/>
    </location>
</feature>
<dbReference type="Gene3D" id="1.20.1250.20">
    <property type="entry name" value="MFS general substrate transporter like domains"/>
    <property type="match status" value="1"/>
</dbReference>
<feature type="transmembrane region" description="Helical" evidence="6">
    <location>
        <begin position="350"/>
        <end position="369"/>
    </location>
</feature>
<dbReference type="InterPro" id="IPR036259">
    <property type="entry name" value="MFS_trans_sf"/>
</dbReference>
<feature type="transmembrane region" description="Helical" evidence="6">
    <location>
        <begin position="375"/>
        <end position="393"/>
    </location>
</feature>
<keyword evidence="5 6" id="KW-0472">Membrane</keyword>
<feature type="transmembrane region" description="Helical" evidence="6">
    <location>
        <begin position="220"/>
        <end position="243"/>
    </location>
</feature>
<evidence type="ECO:0000256" key="4">
    <source>
        <dbReference type="ARBA" id="ARBA00022989"/>
    </source>
</evidence>
<evidence type="ECO:0000256" key="5">
    <source>
        <dbReference type="ARBA" id="ARBA00023136"/>
    </source>
</evidence>
<feature type="transmembrane region" description="Helical" evidence="6">
    <location>
        <begin position="153"/>
        <end position="173"/>
    </location>
</feature>
<dbReference type="PANTHER" id="PTHR23513:SF6">
    <property type="entry name" value="MAJOR FACILITATOR SUPERFAMILY ASSOCIATED DOMAIN-CONTAINING PROTEIN"/>
    <property type="match status" value="1"/>
</dbReference>
<keyword evidence="4 6" id="KW-1133">Transmembrane helix</keyword>
<keyword evidence="2" id="KW-1003">Cell membrane</keyword>
<feature type="transmembrane region" description="Helical" evidence="6">
    <location>
        <begin position="310"/>
        <end position="329"/>
    </location>
</feature>
<keyword evidence="3 6" id="KW-0812">Transmembrane</keyword>
<evidence type="ECO:0000256" key="6">
    <source>
        <dbReference type="SAM" id="Phobius"/>
    </source>
</evidence>
<evidence type="ECO:0000256" key="2">
    <source>
        <dbReference type="ARBA" id="ARBA00022475"/>
    </source>
</evidence>
<dbReference type="Proteomes" id="UP000698222">
    <property type="component" value="Unassembled WGS sequence"/>
</dbReference>
<evidence type="ECO:0000313" key="8">
    <source>
        <dbReference type="Proteomes" id="UP000698222"/>
    </source>
</evidence>
<reference evidence="7 8" key="1">
    <citation type="submission" date="2021-03" db="EMBL/GenBank/DDBJ databases">
        <title>Sequencing the genomes of 1000 actinobacteria strains.</title>
        <authorList>
            <person name="Klenk H.-P."/>
        </authorList>
    </citation>
    <scope>NUCLEOTIDE SEQUENCE [LARGE SCALE GENOMIC DNA]</scope>
    <source>
        <strain evidence="7 8">DSM 14564</strain>
    </source>
</reference>
<dbReference type="PANTHER" id="PTHR23513">
    <property type="entry name" value="INTEGRAL MEMBRANE EFFLUX PROTEIN-RELATED"/>
    <property type="match status" value="1"/>
</dbReference>